<dbReference type="HAMAP" id="MF_02023">
    <property type="entry name" value="Sulfite_red"/>
    <property type="match status" value="1"/>
</dbReference>
<dbReference type="Pfam" id="PF13435">
    <property type="entry name" value="Cytochrome_C554"/>
    <property type="match status" value="1"/>
</dbReference>
<evidence type="ECO:0000259" key="3">
    <source>
        <dbReference type="Pfam" id="PF13435"/>
    </source>
</evidence>
<evidence type="ECO:0000256" key="2">
    <source>
        <dbReference type="SAM" id="SignalP"/>
    </source>
</evidence>
<proteinExistence type="inferred from homology"/>
<dbReference type="RefSeq" id="WP_101636868.1">
    <property type="nucleotide sequence ID" value="NZ_JAPXGI010000001.1"/>
</dbReference>
<protein>
    <submittedName>
        <fullName evidence="4">Cytochrome C</fullName>
    </submittedName>
</protein>
<accession>A0A2I1NBS3</accession>
<dbReference type="InterPro" id="IPR036280">
    <property type="entry name" value="Multihaem_cyt_sf"/>
</dbReference>
<feature type="chain" id="PRO_5039894623" evidence="2">
    <location>
        <begin position="27"/>
        <end position="696"/>
    </location>
</feature>
<dbReference type="InterPro" id="IPR032897">
    <property type="entry name" value="Sulfite_reductase"/>
</dbReference>
<dbReference type="InterPro" id="IPR051829">
    <property type="entry name" value="Multiheme_Cytochr_ET"/>
</dbReference>
<feature type="signal peptide" evidence="2">
    <location>
        <begin position="1"/>
        <end position="26"/>
    </location>
</feature>
<keyword evidence="1 2" id="KW-0732">Signal</keyword>
<dbReference type="GO" id="GO:0016002">
    <property type="term" value="F:sulfite reductase activity"/>
    <property type="evidence" value="ECO:0007669"/>
    <property type="project" value="InterPro"/>
</dbReference>
<evidence type="ECO:0000313" key="5">
    <source>
        <dbReference type="Proteomes" id="UP000234639"/>
    </source>
</evidence>
<dbReference type="UniPathway" id="UPA00370"/>
<dbReference type="SUPFAM" id="SSF48695">
    <property type="entry name" value="Multiheme cytochromes"/>
    <property type="match status" value="1"/>
</dbReference>
<evidence type="ECO:0000313" key="4">
    <source>
        <dbReference type="EMBL" id="PKZ29844.1"/>
    </source>
</evidence>
<dbReference type="Gene3D" id="3.90.10.10">
    <property type="entry name" value="Cytochrome C3"/>
    <property type="match status" value="1"/>
</dbReference>
<comment type="caution">
    <text evidence="4">The sequence shown here is derived from an EMBL/GenBank/DDBJ whole genome shotgun (WGS) entry which is preliminary data.</text>
</comment>
<dbReference type="AlphaFoldDB" id="A0A2I1NBS3"/>
<dbReference type="GO" id="GO:0070814">
    <property type="term" value="P:hydrogen sulfide biosynthetic process"/>
    <property type="evidence" value="ECO:0007669"/>
    <property type="project" value="InterPro"/>
</dbReference>
<dbReference type="Proteomes" id="UP000234639">
    <property type="component" value="Unassembled WGS sequence"/>
</dbReference>
<dbReference type="Gene3D" id="1.10.1130.10">
    <property type="entry name" value="Flavocytochrome C3, Chain A"/>
    <property type="match status" value="2"/>
</dbReference>
<dbReference type="GO" id="GO:0020037">
    <property type="term" value="F:heme binding"/>
    <property type="evidence" value="ECO:0007669"/>
    <property type="project" value="InterPro"/>
</dbReference>
<dbReference type="PANTHER" id="PTHR35038">
    <property type="entry name" value="DISSIMILATORY SULFITE REDUCTASE SIRA"/>
    <property type="match status" value="1"/>
</dbReference>
<evidence type="ECO:0000256" key="1">
    <source>
        <dbReference type="ARBA" id="ARBA00022729"/>
    </source>
</evidence>
<name>A0A2I1NBS3_9BACT</name>
<sequence>MKTKWFKKASLACFMVLFAGTACLQAEENVSAQNVPVQTEKKVSEPTLADKYQEEMKQNLKLYHDEDPLLPGKPRTLEDYVRGADTFFDILIDQHPMFKYEKAGRLKGKYTMSDRQEEFVEINKGPKFAEKSGLAHAAVTYRLGMESILDYPNKFVGPKKCGECHPAQYDQWQRSRHAKVVRFPDEMSEVGGAEGLKKPMYNSPSTILPLGIYPDDVYAVIGTPRTKYGFIDRWLVRGTYHVQDGNLSDLTGTMVAGGNQFSRLWSEHITPDMAKKIAEFSPGFPTKMEDFAHSRSTVWGTNSYGSKYAETMMFQPASSYCEVCHSFKFDFKSKEDFYDAIGDAKKLREHTISQGISCEECHGAGAHLYGARGAGMPSNCERCHQRFAYQDDEKNPNPRKPFNVYFKSSCPACGTEGSQMYSSLHYDKGMRCTTCHDPHEVTANDWTTEYTRVGLKKTCQDCHETQAEFFKAMGGIHAKDNCTGCHMPNMMSCENFAAIQNPDKAGFDNVRASHIWKIDVHPTRKSINPPEGKPRDPLKVKGWRMERDQNGRFFVDLMWSCGRTSFSDPDLIEKDASGCHSPVQSTLPNDLKFTNQEMIYEKVMAWQTPVKEGYEKIKQGLRELDKALANSQGLDVEKRSKAIFLTNEANKIKKKLEDDGAWGVHGPQYSKKIVNEALVYIEQAQNILKSTKTTKK</sequence>
<dbReference type="PROSITE" id="PS51257">
    <property type="entry name" value="PROKAR_LIPOPROTEIN"/>
    <property type="match status" value="1"/>
</dbReference>
<organism evidence="4 5">
    <name type="scientific">Campylobacter ureolyticus</name>
    <dbReference type="NCBI Taxonomy" id="827"/>
    <lineage>
        <taxon>Bacteria</taxon>
        <taxon>Pseudomonadati</taxon>
        <taxon>Campylobacterota</taxon>
        <taxon>Epsilonproteobacteria</taxon>
        <taxon>Campylobacterales</taxon>
        <taxon>Campylobacteraceae</taxon>
        <taxon>Campylobacter</taxon>
    </lineage>
</organism>
<gene>
    <name evidence="4" type="ORF">CYJ41_02840</name>
</gene>
<dbReference type="InterPro" id="IPR023155">
    <property type="entry name" value="Cyt_c-552/4"/>
</dbReference>
<dbReference type="PANTHER" id="PTHR35038:SF8">
    <property type="entry name" value="C-TYPE POLYHEME CYTOCHROME OMCC"/>
    <property type="match status" value="1"/>
</dbReference>
<dbReference type="EMBL" id="PKHU01000002">
    <property type="protein sequence ID" value="PKZ29844.1"/>
    <property type="molecule type" value="Genomic_DNA"/>
</dbReference>
<feature type="domain" description="Cytochrome c-552/4" evidence="3">
    <location>
        <begin position="160"/>
        <end position="182"/>
    </location>
</feature>
<reference evidence="4 5" key="1">
    <citation type="submission" date="2017-12" db="EMBL/GenBank/DDBJ databases">
        <title>Phylogenetic diversity of female urinary microbiome.</title>
        <authorList>
            <person name="Thomas-White K."/>
            <person name="Wolfe A.J."/>
        </authorList>
    </citation>
    <scope>NUCLEOTIDE SEQUENCE [LARGE SCALE GENOMIC DNA]</scope>
    <source>
        <strain evidence="4 5">UMB0112</strain>
    </source>
</reference>